<evidence type="ECO:0000256" key="1">
    <source>
        <dbReference type="ARBA" id="ARBA00008791"/>
    </source>
</evidence>
<dbReference type="CDD" id="cd00293">
    <property type="entry name" value="USP-like"/>
    <property type="match status" value="1"/>
</dbReference>
<dbReference type="PANTHER" id="PTHR46268">
    <property type="entry name" value="STRESS RESPONSE PROTEIN NHAX"/>
    <property type="match status" value="1"/>
</dbReference>
<evidence type="ECO:0000259" key="2">
    <source>
        <dbReference type="Pfam" id="PF00582"/>
    </source>
</evidence>
<dbReference type="PANTHER" id="PTHR46268:SF15">
    <property type="entry name" value="UNIVERSAL STRESS PROTEIN HP_0031"/>
    <property type="match status" value="1"/>
</dbReference>
<dbReference type="SUPFAM" id="SSF52402">
    <property type="entry name" value="Adenine nucleotide alpha hydrolases-like"/>
    <property type="match status" value="2"/>
</dbReference>
<comment type="similarity">
    <text evidence="1">Belongs to the universal stress protein A family.</text>
</comment>
<name>A0A6C1KQZ9_XANAU</name>
<reference evidence="3 4" key="1">
    <citation type="submission" date="2019-05" db="EMBL/GenBank/DDBJ databases">
        <authorList>
            <person name="Zhou X."/>
        </authorList>
    </citation>
    <scope>NUCLEOTIDE SEQUENCE [LARGE SCALE GENOMIC DNA]</scope>
    <source>
        <strain evidence="3 4">DSM 432</strain>
    </source>
</reference>
<dbReference type="InterPro" id="IPR006015">
    <property type="entry name" value="Universal_stress_UspA"/>
</dbReference>
<evidence type="ECO:0000313" key="4">
    <source>
        <dbReference type="Proteomes" id="UP000305131"/>
    </source>
</evidence>
<feature type="domain" description="UspA" evidence="2">
    <location>
        <begin position="155"/>
        <end position="275"/>
    </location>
</feature>
<accession>A0A6C1KQZ9</accession>
<dbReference type="RefSeq" id="WP_138400433.1">
    <property type="nucleotide sequence ID" value="NZ_JBAFVI010000003.1"/>
</dbReference>
<dbReference type="OrthoDB" id="9804721at2"/>
<evidence type="ECO:0000313" key="3">
    <source>
        <dbReference type="EMBL" id="TLX42296.1"/>
    </source>
</evidence>
<comment type="caution">
    <text evidence="3">The sequence shown here is derived from an EMBL/GenBank/DDBJ whole genome shotgun (WGS) entry which is preliminary data.</text>
</comment>
<protein>
    <submittedName>
        <fullName evidence="3">Universal stress protein</fullName>
    </submittedName>
</protein>
<dbReference type="InterPro" id="IPR006016">
    <property type="entry name" value="UspA"/>
</dbReference>
<dbReference type="Proteomes" id="UP000305131">
    <property type="component" value="Unassembled WGS sequence"/>
</dbReference>
<dbReference type="GeneID" id="95774917"/>
<organism evidence="3 4">
    <name type="scientific">Xanthobacter autotrophicus</name>
    <dbReference type="NCBI Taxonomy" id="280"/>
    <lineage>
        <taxon>Bacteria</taxon>
        <taxon>Pseudomonadati</taxon>
        <taxon>Pseudomonadota</taxon>
        <taxon>Alphaproteobacteria</taxon>
        <taxon>Hyphomicrobiales</taxon>
        <taxon>Xanthobacteraceae</taxon>
        <taxon>Xanthobacter</taxon>
    </lineage>
</organism>
<dbReference type="EMBL" id="VAUP01000031">
    <property type="protein sequence ID" value="TLX42296.1"/>
    <property type="molecule type" value="Genomic_DNA"/>
</dbReference>
<proteinExistence type="inferred from homology"/>
<gene>
    <name evidence="3" type="ORF">FBQ73_15800</name>
</gene>
<dbReference type="Gene3D" id="3.40.50.12370">
    <property type="match status" value="1"/>
</dbReference>
<dbReference type="AlphaFoldDB" id="A0A6C1KQZ9"/>
<dbReference type="PRINTS" id="PR01438">
    <property type="entry name" value="UNVRSLSTRESS"/>
</dbReference>
<sequence length="276" mass="29325">MIRDILVNLAQGVETDRACDFAASLASSFGAHLTGLSVAYEIDVPPFYMGALPTDFIDAQVLENQAAAEKASARFTAAASAAGVPHEVRSLSASLGVAANSFAEMARLFDLTVVAQPDPDRPGPEEVIAETVLMESGRAVLIVPYVQTKPFSAERAVVAWDGSRPAARALAEALPLLHRSKEVEIFRVVSHLDEEDTVGPDVVRHLSRHGLNAKVRKLPVTSGEPIAAAILNEVADQGADFVVMGGYGHSRIRELVLGGVTREILATMTVPVLMAH</sequence>
<dbReference type="Pfam" id="PF00582">
    <property type="entry name" value="Usp"/>
    <property type="match status" value="1"/>
</dbReference>